<dbReference type="InterPro" id="IPR048266">
    <property type="entry name" value="Rax2-like_second"/>
</dbReference>
<evidence type="ECO:0000313" key="4">
    <source>
        <dbReference type="EMBL" id="CAG8436653.1"/>
    </source>
</evidence>
<dbReference type="Pfam" id="PF20842">
    <property type="entry name" value="Rax2_2"/>
    <property type="match status" value="1"/>
</dbReference>
<dbReference type="InterPro" id="IPR024982">
    <property type="entry name" value="Rax2-like_C"/>
</dbReference>
<keyword evidence="5" id="KW-1185">Reference proteome</keyword>
<dbReference type="Pfam" id="PF12768">
    <property type="entry name" value="Rax2"/>
    <property type="match status" value="1"/>
</dbReference>
<evidence type="ECO:0000313" key="5">
    <source>
        <dbReference type="Proteomes" id="UP000789375"/>
    </source>
</evidence>
<dbReference type="CDD" id="cd00174">
    <property type="entry name" value="SH3"/>
    <property type="match status" value="1"/>
</dbReference>
<dbReference type="InterPro" id="IPR048265">
    <property type="entry name" value="Rax2-like_third"/>
</dbReference>
<protein>
    <submittedName>
        <fullName evidence="4">9800_t:CDS:1</fullName>
    </submittedName>
</protein>
<accession>A0A9N8YJL0</accession>
<proteinExistence type="predicted"/>
<comment type="caution">
    <text evidence="4">The sequence shown here is derived from an EMBL/GenBank/DDBJ whole genome shotgun (WGS) entry which is preliminary data.</text>
</comment>
<dbReference type="EMBL" id="CAJVPP010000040">
    <property type="protein sequence ID" value="CAG8436653.1"/>
    <property type="molecule type" value="Genomic_DNA"/>
</dbReference>
<gene>
    <name evidence="4" type="ORF">FMOSSE_LOCUS423</name>
</gene>
<keyword evidence="2" id="KW-0812">Transmembrane</keyword>
<keyword evidence="1" id="KW-0728">SH3 domain</keyword>
<keyword evidence="2" id="KW-0472">Membrane</keyword>
<organism evidence="4 5">
    <name type="scientific">Funneliformis mosseae</name>
    <name type="common">Endomycorrhizal fungus</name>
    <name type="synonym">Glomus mosseae</name>
    <dbReference type="NCBI Taxonomy" id="27381"/>
    <lineage>
        <taxon>Eukaryota</taxon>
        <taxon>Fungi</taxon>
        <taxon>Fungi incertae sedis</taxon>
        <taxon>Mucoromycota</taxon>
        <taxon>Glomeromycotina</taxon>
        <taxon>Glomeromycetes</taxon>
        <taxon>Glomerales</taxon>
        <taxon>Glomeraceae</taxon>
        <taxon>Funneliformis</taxon>
    </lineage>
</organism>
<evidence type="ECO:0000256" key="1">
    <source>
        <dbReference type="ARBA" id="ARBA00022443"/>
    </source>
</evidence>
<dbReference type="Gene3D" id="2.30.30.40">
    <property type="entry name" value="SH3 Domains"/>
    <property type="match status" value="1"/>
</dbReference>
<reference evidence="4" key="1">
    <citation type="submission" date="2021-06" db="EMBL/GenBank/DDBJ databases">
        <authorList>
            <person name="Kallberg Y."/>
            <person name="Tangrot J."/>
            <person name="Rosling A."/>
        </authorList>
    </citation>
    <scope>NUCLEOTIDE SEQUENCE</scope>
    <source>
        <strain evidence="4">87-6 pot B 2015</strain>
    </source>
</reference>
<feature type="domain" description="SH3" evidence="3">
    <location>
        <begin position="1325"/>
        <end position="1380"/>
    </location>
</feature>
<name>A0A9N8YJL0_FUNMO</name>
<dbReference type="SUPFAM" id="SSF50044">
    <property type="entry name" value="SH3-domain"/>
    <property type="match status" value="1"/>
</dbReference>
<dbReference type="SUPFAM" id="SSF50978">
    <property type="entry name" value="WD40 repeat-like"/>
    <property type="match status" value="1"/>
</dbReference>
<sequence length="1388" mass="150705">MKTIRIYDIIVTVLISCTGILQGFVTVTAEAPKINFNGLSQILTLGQYNGISVYSAPGQRENFDITSDSFISQAQNNPFQLVGTTSYNGTINAICILPRSNEGMDVYIGGKFDTLGDISVNNIARYDPSSKTLSSLVEGLDGPVYSLYCDTKNSIVYVGGSFVTPTNPVANNINATDFAGSVAVWRDETWVPLPFKGFNGPVYTIAYNEPNNTIYFGGQFDATGDGIFGAASNTQPINIQKAVITGGNSADREILGNPYSVLCNSEPDGPGTTWLMRDGMPGFWRAEFNVKLTPSVIGIKNTNFEGRGTKTFRLIATADMSVVTLSYMDPINGLLVTCTSCPLSPSNEDFQMFTFVSQPELTGIQIDILEWYGNGGGFHGIKLFQSDIIVRAVSDMNDNNPNCGGTNIFQPKVTYEGVWTTKLLSGIWQNVLQTIIPAGELATSTVKVIMRPYIPQAGYYNVSMDTPSCIPYDCSKTISIDVRITVAPDQTIGPITISQNNPSQLNRRDVLFPGLFIVATTTFFQPTVEITVSTTATVPVGGEAIIVVDSIRFVKSLYGFPLSGLFQYIPASDLNEPAWNRFNGVLAPLSTVHTIKVSSPNTIVIGGKFNNVTFFNIVEYDGNTFIPLPNGGLNGRVNTLEQVEDNLLVGGLFNGTALGPASLRLENLARLSLSENQWNPIAGGVNGEVGRLTLFGNKDHQQVHVAGKFNTAITPWANENGIMYGNVTFGYAIWDIKFSDWATAGYIDGIIKDIAVSGTNDPFTFYAGRISTAQLTTAFGGSLITSSGTSALPIYPQATDGKVPEIIINTGLLWNDTRNDKSCVIIGGKFELSGTKNVAIIEDGLWNSLGNDVAFEGEVKSLDVINDLLYIGSAFTVPNESNEIYNSFVIYDLYKRSVIVSPQLTADDDNVKVNVVRNRTGTPEILVGGKFDKAGSLECKTICIWDSSLRQWKTLGAKDDISGEIFSMDLIGRMRNKDPNPLVVAGNLTLNGKPVYLLKYDFSKSSWEDMSVLGSGKNKLPGIATVVSNDFMMDGQFFVSGHAETDGSAYLCKWNGDEFRIIGEQIMSDSNIEALTLLPSNSEHENVEYLGEKWLLLVSGSLKLDTIGDVSAALYDGKDMYPYILSSQTNGVSGHIITIFTTIIPELIFGKISIAIASSLVFLIVASGMTYRYFKNKHRKKPTPLGPRDSMKTPIRDSEIMATIHAAAAIIGQGNNRFSMASSNNQRNSVFGSYTDVKSLDEVATSGFIGSGSPTGQHYNQTFTLQNNSPKSIDDELIDSNLAKATATEQIGTAVLRPSSQVHSVVITPGEGAPIGQGLSSGEAYEYRARYPFIAREDGELDKIFVSDTSNEIWWFGYKIDQDGNFIQGVFPSNYVILNQDQTNPSES</sequence>
<keyword evidence="2" id="KW-1133">Transmembrane helix</keyword>
<feature type="transmembrane region" description="Helical" evidence="2">
    <location>
        <begin position="1148"/>
        <end position="1171"/>
    </location>
</feature>
<dbReference type="PANTHER" id="PTHR31778">
    <property type="entry name" value="BUD SITE SELECTION PROTEIN RAX2"/>
    <property type="match status" value="1"/>
</dbReference>
<dbReference type="PANTHER" id="PTHR31778:SF2">
    <property type="entry name" value="BUD SITE SELECTION PROTEIN RAX2"/>
    <property type="match status" value="1"/>
</dbReference>
<dbReference type="SMART" id="SM00326">
    <property type="entry name" value="SH3"/>
    <property type="match status" value="1"/>
</dbReference>
<dbReference type="GO" id="GO:1902929">
    <property type="term" value="C:plasma membrane of growing cell tip"/>
    <property type="evidence" value="ECO:0007669"/>
    <property type="project" value="TreeGrafter"/>
</dbReference>
<dbReference type="InterPro" id="IPR036322">
    <property type="entry name" value="WD40_repeat_dom_sf"/>
</dbReference>
<dbReference type="InterPro" id="IPR036028">
    <property type="entry name" value="SH3-like_dom_sf"/>
</dbReference>
<evidence type="ECO:0000259" key="3">
    <source>
        <dbReference type="SMART" id="SM00326"/>
    </source>
</evidence>
<dbReference type="InterPro" id="IPR001452">
    <property type="entry name" value="SH3_domain"/>
</dbReference>
<dbReference type="Pfam" id="PF20843">
    <property type="entry name" value="Rax2_3"/>
    <property type="match status" value="1"/>
</dbReference>
<dbReference type="Proteomes" id="UP000789375">
    <property type="component" value="Unassembled WGS sequence"/>
</dbReference>
<evidence type="ECO:0000256" key="2">
    <source>
        <dbReference type="SAM" id="Phobius"/>
    </source>
</evidence>